<keyword evidence="16" id="KW-1185">Reference proteome</keyword>
<reference evidence="15 16" key="1">
    <citation type="submission" date="2018-11" db="EMBL/GenBank/DDBJ databases">
        <title>Genomic Encyclopedia of Type Strains, Phase IV (KMG-IV): sequencing the most valuable type-strain genomes for metagenomic binning, comparative biology and taxonomic classification.</title>
        <authorList>
            <person name="Goeker M."/>
        </authorList>
    </citation>
    <scope>NUCLEOTIDE SEQUENCE [LARGE SCALE GENOMIC DNA]</scope>
    <source>
        <strain evidence="15 16">DSM 26537</strain>
    </source>
</reference>
<name>A0A3N1XT75_9FIRM</name>
<dbReference type="GO" id="GO:0032049">
    <property type="term" value="P:cardiolipin biosynthetic process"/>
    <property type="evidence" value="ECO:0007669"/>
    <property type="project" value="UniProtKB-UniRule"/>
</dbReference>
<keyword evidence="9 13" id="KW-0472">Membrane</keyword>
<dbReference type="InterPro" id="IPR027379">
    <property type="entry name" value="CLS_N"/>
</dbReference>
<evidence type="ECO:0000256" key="12">
    <source>
        <dbReference type="NCBIfam" id="TIGR04265"/>
    </source>
</evidence>
<dbReference type="InterPro" id="IPR025202">
    <property type="entry name" value="PLD-like_dom"/>
</dbReference>
<feature type="domain" description="PLD phosphodiesterase" evidence="14">
    <location>
        <begin position="442"/>
        <end position="468"/>
    </location>
</feature>
<protein>
    <recommendedName>
        <fullName evidence="12">Cardiolipin synthase</fullName>
        <ecNumber evidence="12">2.7.8.-</ecNumber>
    </recommendedName>
</protein>
<dbReference type="AlphaFoldDB" id="A0A3N1XT75"/>
<dbReference type="SMART" id="SM00155">
    <property type="entry name" value="PLDc"/>
    <property type="match status" value="2"/>
</dbReference>
<feature type="domain" description="PLD phosphodiesterase" evidence="14">
    <location>
        <begin position="263"/>
        <end position="290"/>
    </location>
</feature>
<keyword evidence="4" id="KW-0808">Transferase</keyword>
<dbReference type="InterPro" id="IPR001736">
    <property type="entry name" value="PLipase_D/transphosphatidylase"/>
</dbReference>
<dbReference type="PANTHER" id="PTHR21248">
    <property type="entry name" value="CARDIOLIPIN SYNTHASE"/>
    <property type="match status" value="1"/>
</dbReference>
<evidence type="ECO:0000256" key="13">
    <source>
        <dbReference type="SAM" id="Phobius"/>
    </source>
</evidence>
<evidence type="ECO:0000256" key="8">
    <source>
        <dbReference type="ARBA" id="ARBA00023098"/>
    </source>
</evidence>
<feature type="transmembrane region" description="Helical" evidence="13">
    <location>
        <begin position="28"/>
        <end position="51"/>
    </location>
</feature>
<keyword evidence="10" id="KW-0594">Phospholipid biosynthesis</keyword>
<dbReference type="RefSeq" id="WP_170164275.1">
    <property type="nucleotide sequence ID" value="NZ_RJVG01000003.1"/>
</dbReference>
<proteinExistence type="predicted"/>
<keyword evidence="6" id="KW-0677">Repeat</keyword>
<keyword evidence="2" id="KW-1003">Cell membrane</keyword>
<evidence type="ECO:0000256" key="4">
    <source>
        <dbReference type="ARBA" id="ARBA00022679"/>
    </source>
</evidence>
<dbReference type="InterPro" id="IPR022924">
    <property type="entry name" value="Cardiolipin_synthase"/>
</dbReference>
<keyword evidence="5 13" id="KW-0812">Transmembrane</keyword>
<dbReference type="EMBL" id="RJVG01000003">
    <property type="protein sequence ID" value="ROR29438.1"/>
    <property type="molecule type" value="Genomic_DNA"/>
</dbReference>
<keyword evidence="7 13" id="KW-1133">Transmembrane helix</keyword>
<accession>A0A3N1XT75</accession>
<dbReference type="SUPFAM" id="SSF56024">
    <property type="entry name" value="Phospholipase D/nuclease"/>
    <property type="match status" value="2"/>
</dbReference>
<dbReference type="Pfam" id="PF13396">
    <property type="entry name" value="PLDc_N"/>
    <property type="match status" value="1"/>
</dbReference>
<evidence type="ECO:0000256" key="1">
    <source>
        <dbReference type="ARBA" id="ARBA00004651"/>
    </source>
</evidence>
<evidence type="ECO:0000256" key="5">
    <source>
        <dbReference type="ARBA" id="ARBA00022692"/>
    </source>
</evidence>
<sequence>MERIHINNDSLEITMKAEVKVKANISGIIRVVTVGILVLLQISFIVAISFVLRSFSAFFYGFLQVLSIAIIISLVNDHKSPSYKISWICIVLALPVTGHIMYGLWGKEGSKKKIEDRVLAKMKHGTSFLVQDDFIMNEFVNKFKSKARLSKYMINEGFPLFKNNDVIYYSMGKEVFEDIFSSMAAAEKFILINFFIVAEGDLSDRMFEILSQKVEEGVEVKFLYDDFGAMIRTSKSFWSKLKEAGIKTQAFNPIHKYTRKLYMNYRNHQKIIVIDGNIGFTGGINLADEYANLVTRFGVWKDSALKLTGDAVWGLTVTFLQMWEVASSKGYINYDKYRPTLDFPQNDAYCHVISDGPANNPRNPIENIYKQMIQYADKFLYITTPYLVLEDDMKQALITAVKSGIDVRIITPFIPDKKQVKILTNYNYGELLKNGVRIYEYLEGFIHSKSIINEDCAIVGTINMDYRSFYLHYECGIWVSNSKVNEVIKEDFLNTFNVSKEITYDQWKQRPLWLKLYQPVLNLFSTLM</sequence>
<feature type="transmembrane region" description="Helical" evidence="13">
    <location>
        <begin position="87"/>
        <end position="105"/>
    </location>
</feature>
<feature type="transmembrane region" description="Helical" evidence="13">
    <location>
        <begin position="57"/>
        <end position="75"/>
    </location>
</feature>
<dbReference type="NCBIfam" id="TIGR04265">
    <property type="entry name" value="bac_cardiolipin"/>
    <property type="match status" value="1"/>
</dbReference>
<gene>
    <name evidence="15" type="ORF">EDD66_103376</name>
</gene>
<keyword evidence="11" id="KW-1208">Phospholipid metabolism</keyword>
<dbReference type="Pfam" id="PF13091">
    <property type="entry name" value="PLDc_2"/>
    <property type="match status" value="2"/>
</dbReference>
<comment type="subcellular location">
    <subcellularLocation>
        <location evidence="1">Cell membrane</location>
        <topology evidence="1">Multi-pass membrane protein</topology>
    </subcellularLocation>
</comment>
<keyword evidence="3" id="KW-0444">Lipid biosynthesis</keyword>
<dbReference type="PANTHER" id="PTHR21248:SF22">
    <property type="entry name" value="PHOSPHOLIPASE D"/>
    <property type="match status" value="1"/>
</dbReference>
<dbReference type="CDD" id="cd09160">
    <property type="entry name" value="PLDc_SMU_988_like_2"/>
    <property type="match status" value="1"/>
</dbReference>
<dbReference type="Gene3D" id="3.30.870.10">
    <property type="entry name" value="Endonuclease Chain A"/>
    <property type="match status" value="2"/>
</dbReference>
<evidence type="ECO:0000256" key="11">
    <source>
        <dbReference type="ARBA" id="ARBA00023264"/>
    </source>
</evidence>
<keyword evidence="8" id="KW-0443">Lipid metabolism</keyword>
<evidence type="ECO:0000256" key="10">
    <source>
        <dbReference type="ARBA" id="ARBA00023209"/>
    </source>
</evidence>
<dbReference type="GO" id="GO:0005886">
    <property type="term" value="C:plasma membrane"/>
    <property type="evidence" value="ECO:0007669"/>
    <property type="project" value="UniProtKB-SubCell"/>
</dbReference>
<dbReference type="EC" id="2.7.8.-" evidence="12"/>
<dbReference type="Proteomes" id="UP000273083">
    <property type="component" value="Unassembled WGS sequence"/>
</dbReference>
<evidence type="ECO:0000259" key="14">
    <source>
        <dbReference type="PROSITE" id="PS50035"/>
    </source>
</evidence>
<dbReference type="PROSITE" id="PS50035">
    <property type="entry name" value="PLD"/>
    <property type="match status" value="2"/>
</dbReference>
<evidence type="ECO:0000313" key="16">
    <source>
        <dbReference type="Proteomes" id="UP000273083"/>
    </source>
</evidence>
<dbReference type="GO" id="GO:0008808">
    <property type="term" value="F:cardiolipin synthase activity"/>
    <property type="evidence" value="ECO:0007669"/>
    <property type="project" value="UniProtKB-UniRule"/>
</dbReference>
<evidence type="ECO:0000256" key="3">
    <source>
        <dbReference type="ARBA" id="ARBA00022516"/>
    </source>
</evidence>
<evidence type="ECO:0000256" key="7">
    <source>
        <dbReference type="ARBA" id="ARBA00022989"/>
    </source>
</evidence>
<organism evidence="15 16">
    <name type="scientific">Mobilisporobacter senegalensis</name>
    <dbReference type="NCBI Taxonomy" id="1329262"/>
    <lineage>
        <taxon>Bacteria</taxon>
        <taxon>Bacillati</taxon>
        <taxon>Bacillota</taxon>
        <taxon>Clostridia</taxon>
        <taxon>Lachnospirales</taxon>
        <taxon>Lachnospiraceae</taxon>
        <taxon>Mobilisporobacter</taxon>
    </lineage>
</organism>
<evidence type="ECO:0000313" key="15">
    <source>
        <dbReference type="EMBL" id="ROR29438.1"/>
    </source>
</evidence>
<evidence type="ECO:0000256" key="2">
    <source>
        <dbReference type="ARBA" id="ARBA00022475"/>
    </source>
</evidence>
<comment type="caution">
    <text evidence="15">The sequence shown here is derived from an EMBL/GenBank/DDBJ whole genome shotgun (WGS) entry which is preliminary data.</text>
</comment>
<evidence type="ECO:0000256" key="6">
    <source>
        <dbReference type="ARBA" id="ARBA00022737"/>
    </source>
</evidence>
<evidence type="ECO:0000256" key="9">
    <source>
        <dbReference type="ARBA" id="ARBA00023136"/>
    </source>
</evidence>